<name>E1I9S0_9CHLR</name>
<feature type="compositionally biased region" description="Basic and acidic residues" evidence="1">
    <location>
        <begin position="343"/>
        <end position="353"/>
    </location>
</feature>
<organism evidence="2 3">
    <name type="scientific">Oscillochloris trichoides DG-6</name>
    <dbReference type="NCBI Taxonomy" id="765420"/>
    <lineage>
        <taxon>Bacteria</taxon>
        <taxon>Bacillati</taxon>
        <taxon>Chloroflexota</taxon>
        <taxon>Chloroflexia</taxon>
        <taxon>Chloroflexales</taxon>
        <taxon>Chloroflexineae</taxon>
        <taxon>Oscillochloridaceae</taxon>
        <taxon>Oscillochloris</taxon>
    </lineage>
</organism>
<dbReference type="Proteomes" id="UP000054010">
    <property type="component" value="Unassembled WGS sequence"/>
</dbReference>
<evidence type="ECO:0000313" key="2">
    <source>
        <dbReference type="EMBL" id="EFO82072.1"/>
    </source>
</evidence>
<keyword evidence="3" id="KW-1185">Reference proteome</keyword>
<dbReference type="HOGENOM" id="CLU_609492_0_0_0"/>
<evidence type="ECO:0000313" key="3">
    <source>
        <dbReference type="Proteomes" id="UP000054010"/>
    </source>
</evidence>
<dbReference type="EMBL" id="ADVR01000002">
    <property type="protein sequence ID" value="EFO82072.1"/>
    <property type="molecule type" value="Genomic_DNA"/>
</dbReference>
<protein>
    <submittedName>
        <fullName evidence="2">Uncharacterized protein</fullName>
    </submittedName>
</protein>
<dbReference type="AlphaFoldDB" id="E1I9S0"/>
<sequence>MNHWARMLADLPVIAQQTIARYQRISLPHQCTPEERVLRLRQALCRQATVRAVYQTLAADEQAALHVLRDLHAGMRPAALALRFGPLRSWSQLAKDPVARTVSERLVLLGWLLPRPATPHHPERLLLPPELRRWLPQPLVIPRVAPAPHTPFRPPLIVTASALVLASARQPLPLRADGRLRQSALREFACLADLSTDLAGLLNTTLDLLCGLGVLTRHAGAASPTPAVGGFLGLPCDQRLERLRSAWVEVITLSAKADSFSGHALPIGTRFVLKARSEPEHVLRGVHVSIGNISAVSATMLPICQRLSNQRQFPATTTPLSRIVRRNCDHGDTSFFRFVRQDQQERSPRDIKGGLRKPTTGNTPNVQIFVNNRTVARNQGTRRLVVEIPPQIADPLMLLLQHTNGFPATVAALLSARNTPLRQPQRGLSLPIVPWRRNAFIVRCDQEGF</sequence>
<proteinExistence type="predicted"/>
<reference evidence="2 3" key="1">
    <citation type="journal article" date="2011" name="J. Bacteriol.">
        <title>Draft genome sequence of the anoxygenic filamentous phototrophic bacterium Oscillochloris trichoides subsp. DG-6.</title>
        <authorList>
            <person name="Kuznetsov B.B."/>
            <person name="Ivanovsky R.N."/>
            <person name="Keppen O.I."/>
            <person name="Sukhacheva M.V."/>
            <person name="Bumazhkin B.K."/>
            <person name="Patutina E.O."/>
            <person name="Beletsky A.V."/>
            <person name="Mardanov A.V."/>
            <person name="Baslerov R.V."/>
            <person name="Panteleeva A.N."/>
            <person name="Kolganova T.V."/>
            <person name="Ravin N.V."/>
            <person name="Skryabin K.G."/>
        </authorList>
    </citation>
    <scope>NUCLEOTIDE SEQUENCE [LARGE SCALE GENOMIC DNA]</scope>
    <source>
        <strain evidence="2 3">DG-6</strain>
    </source>
</reference>
<feature type="region of interest" description="Disordered" evidence="1">
    <location>
        <begin position="343"/>
        <end position="363"/>
    </location>
</feature>
<comment type="caution">
    <text evidence="2">The sequence shown here is derived from an EMBL/GenBank/DDBJ whole genome shotgun (WGS) entry which is preliminary data.</text>
</comment>
<dbReference type="STRING" id="765420.OSCT_0071"/>
<gene>
    <name evidence="2" type="ORF">OSCT_0071</name>
</gene>
<dbReference type="eggNOG" id="COG2378">
    <property type="taxonomic scope" value="Bacteria"/>
</dbReference>
<accession>E1I9S0</accession>
<evidence type="ECO:0000256" key="1">
    <source>
        <dbReference type="SAM" id="MobiDB-lite"/>
    </source>
</evidence>